<gene>
    <name evidence="2" type="ORF">M5K25_002259</name>
</gene>
<proteinExistence type="predicted"/>
<evidence type="ECO:0000256" key="1">
    <source>
        <dbReference type="SAM" id="MobiDB-lite"/>
    </source>
</evidence>
<organism evidence="2 3">
    <name type="scientific">Dendrobium thyrsiflorum</name>
    <name type="common">Pinecone-like raceme dendrobium</name>
    <name type="synonym">Orchid</name>
    <dbReference type="NCBI Taxonomy" id="117978"/>
    <lineage>
        <taxon>Eukaryota</taxon>
        <taxon>Viridiplantae</taxon>
        <taxon>Streptophyta</taxon>
        <taxon>Embryophyta</taxon>
        <taxon>Tracheophyta</taxon>
        <taxon>Spermatophyta</taxon>
        <taxon>Magnoliopsida</taxon>
        <taxon>Liliopsida</taxon>
        <taxon>Asparagales</taxon>
        <taxon>Orchidaceae</taxon>
        <taxon>Epidendroideae</taxon>
        <taxon>Malaxideae</taxon>
        <taxon>Dendrobiinae</taxon>
        <taxon>Dendrobium</taxon>
    </lineage>
</organism>
<dbReference type="EMBL" id="JANQDX010000002">
    <property type="protein sequence ID" value="KAL0928026.1"/>
    <property type="molecule type" value="Genomic_DNA"/>
</dbReference>
<comment type="caution">
    <text evidence="2">The sequence shown here is derived from an EMBL/GenBank/DDBJ whole genome shotgun (WGS) entry which is preliminary data.</text>
</comment>
<feature type="region of interest" description="Disordered" evidence="1">
    <location>
        <begin position="99"/>
        <end position="160"/>
    </location>
</feature>
<dbReference type="AlphaFoldDB" id="A0ABD0W3J5"/>
<reference evidence="2 3" key="1">
    <citation type="journal article" date="2024" name="Plant Biotechnol. J.">
        <title>Dendrobium thyrsiflorum genome and its molecular insights into genes involved in important horticultural traits.</title>
        <authorList>
            <person name="Chen B."/>
            <person name="Wang J.Y."/>
            <person name="Zheng P.J."/>
            <person name="Li K.L."/>
            <person name="Liang Y.M."/>
            <person name="Chen X.F."/>
            <person name="Zhang C."/>
            <person name="Zhao X."/>
            <person name="He X."/>
            <person name="Zhang G.Q."/>
            <person name="Liu Z.J."/>
            <person name="Xu Q."/>
        </authorList>
    </citation>
    <scope>NUCLEOTIDE SEQUENCE [LARGE SCALE GENOMIC DNA]</scope>
    <source>
        <tissue evidence="2">Leaf</tissue>
    </source>
</reference>
<keyword evidence="3" id="KW-1185">Reference proteome</keyword>
<sequence>MAIVGKDSGGVAADGWLQSAERWRILLIIINPITINPTDLIWPFPVLDWSLNLSLIYHELQHDKHLHEELRSLTYLNYKQGGEALTNSSSGREPLFLPTFRQRQPLPPAENRSTLPSPAENRYLPSPVENRSTLPSPAENRYPFSPLPGEGREPDTSFSNMIRVEDKSATRYRMNSTWFTICKDEEHLSNSHNNVASCVKVTKEVKKEIQTYMNKATMSKHLTQQ</sequence>
<protein>
    <submittedName>
        <fullName evidence="2">Uncharacterized protein</fullName>
    </submittedName>
</protein>
<accession>A0ABD0W3J5</accession>
<evidence type="ECO:0000313" key="2">
    <source>
        <dbReference type="EMBL" id="KAL0928026.1"/>
    </source>
</evidence>
<dbReference type="Proteomes" id="UP001552299">
    <property type="component" value="Unassembled WGS sequence"/>
</dbReference>
<evidence type="ECO:0000313" key="3">
    <source>
        <dbReference type="Proteomes" id="UP001552299"/>
    </source>
</evidence>
<name>A0ABD0W3J5_DENTH</name>